<comment type="caution">
    <text evidence="5">The sequence shown here is derived from an EMBL/GenBank/DDBJ whole genome shotgun (WGS) entry which is preliminary data.</text>
</comment>
<dbReference type="SUPFAM" id="SSF56796">
    <property type="entry name" value="Dehydroquinate synthase-like"/>
    <property type="match status" value="1"/>
</dbReference>
<feature type="domain" description="Alcohol dehydrogenase iron-type/glycerol dehydrogenase GldA" evidence="3">
    <location>
        <begin position="11"/>
        <end position="171"/>
    </location>
</feature>
<evidence type="ECO:0000259" key="3">
    <source>
        <dbReference type="Pfam" id="PF00465"/>
    </source>
</evidence>
<sequence>MASNQSMVHLYPGALHELESIAASVPDRLVLFVVDPTAYAASGAEAIVEPILASRRVVRFSQFELNPKLDDVQRGIEALDGQRPDLVIALGGGTAIDLGKLIGALSVQPDKAVDVVTGQAKLSEPIPPLVAIPTTAGTGSEATHFAVAYVGPTKHSVADPRLLPDYAIVDPSLTDSLPPEITTATGLDALCQAIESIWAVGATSESERFASEACRLAVDNLQIAALSPTKEARLAMCRASHLAGQAINISKTTACHAISYSLTSRHGFPHGIAVAMTLTAVLAYNAEVTEKDCNDPRGPDDVRSRIDRIVHLLGTRNVPEACEKLETLLFNLGCPRSIAEAGISGNEQVTKIVDSVNVERMSNNPRQTTAASLATLLKKPHHGLGVR</sequence>
<reference evidence="5 6" key="1">
    <citation type="submission" date="2019-08" db="EMBL/GenBank/DDBJ databases">
        <authorList>
            <person name="Dhanesh K."/>
            <person name="Kumar G."/>
            <person name="Sasikala C."/>
            <person name="Venkata Ramana C."/>
        </authorList>
    </citation>
    <scope>NUCLEOTIDE SEQUENCE [LARGE SCALE GENOMIC DNA]</scope>
    <source>
        <strain evidence="5 6">JC645</strain>
    </source>
</reference>
<dbReference type="InterPro" id="IPR056798">
    <property type="entry name" value="ADH_Fe_C"/>
</dbReference>
<dbReference type="Gene3D" id="1.20.1090.10">
    <property type="entry name" value="Dehydroquinate synthase-like - alpha domain"/>
    <property type="match status" value="1"/>
</dbReference>
<dbReference type="InterPro" id="IPR035873">
    <property type="entry name" value="PhpC"/>
</dbReference>
<evidence type="ECO:0000313" key="6">
    <source>
        <dbReference type="Proteomes" id="UP000324479"/>
    </source>
</evidence>
<accession>A0A5M6CUK7</accession>
<gene>
    <name evidence="5" type="ORF">FYK55_25940</name>
</gene>
<keyword evidence="2" id="KW-0560">Oxidoreductase</keyword>
<evidence type="ECO:0000259" key="4">
    <source>
        <dbReference type="Pfam" id="PF25137"/>
    </source>
</evidence>
<dbReference type="Proteomes" id="UP000324479">
    <property type="component" value="Unassembled WGS sequence"/>
</dbReference>
<dbReference type="CDD" id="cd08182">
    <property type="entry name" value="HEPD"/>
    <property type="match status" value="1"/>
</dbReference>
<dbReference type="RefSeq" id="WP_150079554.1">
    <property type="nucleotide sequence ID" value="NZ_VWOX01000024.1"/>
</dbReference>
<dbReference type="PANTHER" id="PTHR11496">
    <property type="entry name" value="ALCOHOL DEHYDROGENASE"/>
    <property type="match status" value="1"/>
</dbReference>
<dbReference type="GO" id="GO:0004022">
    <property type="term" value="F:alcohol dehydrogenase (NAD+) activity"/>
    <property type="evidence" value="ECO:0007669"/>
    <property type="project" value="TreeGrafter"/>
</dbReference>
<protein>
    <submittedName>
        <fullName evidence="5">Phosphonoacetaldehyde reductase</fullName>
    </submittedName>
</protein>
<dbReference type="EMBL" id="VWOX01000024">
    <property type="protein sequence ID" value="KAA5538881.1"/>
    <property type="molecule type" value="Genomic_DNA"/>
</dbReference>
<dbReference type="GO" id="GO:0017000">
    <property type="term" value="P:antibiotic biosynthetic process"/>
    <property type="evidence" value="ECO:0007669"/>
    <property type="project" value="InterPro"/>
</dbReference>
<organism evidence="5 6">
    <name type="scientific">Roseiconus nitratireducens</name>
    <dbReference type="NCBI Taxonomy" id="2605748"/>
    <lineage>
        <taxon>Bacteria</taxon>
        <taxon>Pseudomonadati</taxon>
        <taxon>Planctomycetota</taxon>
        <taxon>Planctomycetia</taxon>
        <taxon>Pirellulales</taxon>
        <taxon>Pirellulaceae</taxon>
        <taxon>Roseiconus</taxon>
    </lineage>
</organism>
<feature type="domain" description="Fe-containing alcohol dehydrogenase-like C-terminal" evidence="4">
    <location>
        <begin position="182"/>
        <end position="379"/>
    </location>
</feature>
<evidence type="ECO:0000313" key="5">
    <source>
        <dbReference type="EMBL" id="KAA5538881.1"/>
    </source>
</evidence>
<dbReference type="Gene3D" id="3.40.50.1970">
    <property type="match status" value="1"/>
</dbReference>
<dbReference type="AlphaFoldDB" id="A0A5M6CUK7"/>
<dbReference type="Pfam" id="PF25137">
    <property type="entry name" value="ADH_Fe_C"/>
    <property type="match status" value="1"/>
</dbReference>
<dbReference type="InterPro" id="IPR039697">
    <property type="entry name" value="Alcohol_dehydrogenase_Fe"/>
</dbReference>
<name>A0A5M6CUK7_9BACT</name>
<comment type="similarity">
    <text evidence="1">Belongs to the iron-containing alcohol dehydrogenase family.</text>
</comment>
<dbReference type="Pfam" id="PF00465">
    <property type="entry name" value="Fe-ADH"/>
    <property type="match status" value="1"/>
</dbReference>
<evidence type="ECO:0000256" key="1">
    <source>
        <dbReference type="ARBA" id="ARBA00007358"/>
    </source>
</evidence>
<evidence type="ECO:0000256" key="2">
    <source>
        <dbReference type="ARBA" id="ARBA00023002"/>
    </source>
</evidence>
<dbReference type="FunFam" id="3.40.50.1970:FF:000003">
    <property type="entry name" value="Alcohol dehydrogenase, iron-containing"/>
    <property type="match status" value="1"/>
</dbReference>
<dbReference type="InterPro" id="IPR001670">
    <property type="entry name" value="ADH_Fe/GldA"/>
</dbReference>
<proteinExistence type="inferred from homology"/>
<keyword evidence="6" id="KW-1185">Reference proteome</keyword>
<dbReference type="GO" id="GO:0046872">
    <property type="term" value="F:metal ion binding"/>
    <property type="evidence" value="ECO:0007669"/>
    <property type="project" value="InterPro"/>
</dbReference>
<dbReference type="PANTHER" id="PTHR11496:SF103">
    <property type="entry name" value="DEHYDROGENASE, PUTATIVE-RELATED"/>
    <property type="match status" value="1"/>
</dbReference>